<comment type="caution">
    <text evidence="2">The sequence shown here is derived from an EMBL/GenBank/DDBJ whole genome shotgun (WGS) entry which is preliminary data.</text>
</comment>
<keyword evidence="1" id="KW-0812">Transmembrane</keyword>
<evidence type="ECO:0000256" key="1">
    <source>
        <dbReference type="SAM" id="Phobius"/>
    </source>
</evidence>
<proteinExistence type="predicted"/>
<keyword evidence="1" id="KW-1133">Transmembrane helix</keyword>
<reference evidence="2 3" key="1">
    <citation type="submission" date="2018-06" db="EMBL/GenBank/DDBJ databases">
        <title>Comparative genomics reveals the genomic features of Rhizophagus irregularis, R. cerebriforme, R. diaphanum and Gigaspora rosea, and their symbiotic lifestyle signature.</title>
        <authorList>
            <person name="Morin E."/>
            <person name="San Clemente H."/>
            <person name="Chen E.C.H."/>
            <person name="De La Providencia I."/>
            <person name="Hainaut M."/>
            <person name="Kuo A."/>
            <person name="Kohler A."/>
            <person name="Murat C."/>
            <person name="Tang N."/>
            <person name="Roy S."/>
            <person name="Loubradou J."/>
            <person name="Henrissat B."/>
            <person name="Grigoriev I.V."/>
            <person name="Corradi N."/>
            <person name="Roux C."/>
            <person name="Martin F.M."/>
        </authorList>
    </citation>
    <scope>NUCLEOTIDE SEQUENCE [LARGE SCALE GENOMIC DNA]</scope>
    <source>
        <strain evidence="2 3">DAOM 227022</strain>
    </source>
</reference>
<keyword evidence="3" id="KW-1185">Reference proteome</keyword>
<dbReference type="Gene3D" id="2.60.120.200">
    <property type="match status" value="1"/>
</dbReference>
<dbReference type="Pfam" id="PF13385">
    <property type="entry name" value="Laminin_G_3"/>
    <property type="match status" value="1"/>
</dbReference>
<evidence type="ECO:0000313" key="2">
    <source>
        <dbReference type="EMBL" id="RIA98873.1"/>
    </source>
</evidence>
<name>A0A397TKV6_9GLOM</name>
<organism evidence="2 3">
    <name type="scientific">Glomus cerebriforme</name>
    <dbReference type="NCBI Taxonomy" id="658196"/>
    <lineage>
        <taxon>Eukaryota</taxon>
        <taxon>Fungi</taxon>
        <taxon>Fungi incertae sedis</taxon>
        <taxon>Mucoromycota</taxon>
        <taxon>Glomeromycotina</taxon>
        <taxon>Glomeromycetes</taxon>
        <taxon>Glomerales</taxon>
        <taxon>Glomeraceae</taxon>
        <taxon>Glomus</taxon>
    </lineage>
</organism>
<dbReference type="InterPro" id="IPR013320">
    <property type="entry name" value="ConA-like_dom_sf"/>
</dbReference>
<accession>A0A397TKV6</accession>
<dbReference type="SUPFAM" id="SSF49899">
    <property type="entry name" value="Concanavalin A-like lectins/glucanases"/>
    <property type="match status" value="1"/>
</dbReference>
<gene>
    <name evidence="2" type="ORF">C1645_748650</name>
</gene>
<dbReference type="Proteomes" id="UP000265703">
    <property type="component" value="Unassembled WGS sequence"/>
</dbReference>
<protein>
    <recommendedName>
        <fullName evidence="4">Concanavalin A-like lectin/glucanase domain-containing protein</fullName>
    </recommendedName>
</protein>
<evidence type="ECO:0008006" key="4">
    <source>
        <dbReference type="Google" id="ProtNLM"/>
    </source>
</evidence>
<dbReference type="AlphaFoldDB" id="A0A397TKV6"/>
<dbReference type="OrthoDB" id="2311784at2759"/>
<dbReference type="EMBL" id="QKYT01000010">
    <property type="protein sequence ID" value="RIA98873.1"/>
    <property type="molecule type" value="Genomic_DNA"/>
</dbReference>
<keyword evidence="1" id="KW-0472">Membrane</keyword>
<evidence type="ECO:0000313" key="3">
    <source>
        <dbReference type="Proteomes" id="UP000265703"/>
    </source>
</evidence>
<sequence length="199" mass="23161">MVILLSSYYYIFYLVTIIISNSLSVFCQKQDERTYRELITEPVVFVPDYNRVVNHAELPAVINELSITLKIYVTSHSSYDYVTVFFKGREQTNRTPSLWLKATDSTPRLGFSYTNNNNVELDINGYGFLTNRWYHIAYTLSDSEKRMNFYIDSKWIGSFSLSLVHNESVVFNDKPLYIGDHPVYWSGFAGQIRYCICGI</sequence>
<feature type="transmembrane region" description="Helical" evidence="1">
    <location>
        <begin position="6"/>
        <end position="26"/>
    </location>
</feature>